<dbReference type="InterPro" id="IPR050260">
    <property type="entry name" value="FAD-bd_OxRdtase"/>
</dbReference>
<dbReference type="Pfam" id="PF07992">
    <property type="entry name" value="Pyr_redox_2"/>
    <property type="match status" value="1"/>
</dbReference>
<comment type="cofactor">
    <cofactor evidence="1">
        <name>FAD</name>
        <dbReference type="ChEBI" id="CHEBI:57692"/>
    </cofactor>
</comment>
<dbReference type="PRINTS" id="PR00368">
    <property type="entry name" value="FADPNR"/>
</dbReference>
<dbReference type="PRINTS" id="PR00411">
    <property type="entry name" value="PNDRDTASEI"/>
</dbReference>
<evidence type="ECO:0000256" key="4">
    <source>
        <dbReference type="ARBA" id="ARBA00023002"/>
    </source>
</evidence>
<keyword evidence="2" id="KW-0285">Flavoprotein</keyword>
<name>A0A512IFI1_9MICC</name>
<dbReference type="Proteomes" id="UP000321103">
    <property type="component" value="Unassembled WGS sequence"/>
</dbReference>
<organism evidence="8 9">
    <name type="scientific">Kocuria turfanensis</name>
    <dbReference type="NCBI Taxonomy" id="388357"/>
    <lineage>
        <taxon>Bacteria</taxon>
        <taxon>Bacillati</taxon>
        <taxon>Actinomycetota</taxon>
        <taxon>Actinomycetes</taxon>
        <taxon>Micrococcales</taxon>
        <taxon>Micrococcaceae</taxon>
        <taxon>Kocuria</taxon>
    </lineage>
</organism>
<sequence length="232" mass="25921">MTQRLVVIGWDAAEMSAASAARRQQGRDELEIVAFERGNYTSYSACGIPYFIGKDVAEASELIARTPQQFRDNHNNIDARTGHEALEIDLHRRAVLVREQVTGRETWEGFDQLMLATGAVPFRPPLPGIDARGIHGMQTLDEGLALRAVLEQERPARAVVVGAGYIGLELAEALCAWGCRSPSSGVPRPRCPHWTRTWAPSSPQRWRGTGWRSGWRRRSPGLRPMADRSPRW</sequence>
<dbReference type="STRING" id="388357.GCA_001580365_03673"/>
<dbReference type="PANTHER" id="PTHR43429:SF1">
    <property type="entry name" value="NAD(P)H SULFUR OXIDOREDUCTASE (COA-DEPENDENT)"/>
    <property type="match status" value="1"/>
</dbReference>
<dbReference type="Gene3D" id="3.50.50.60">
    <property type="entry name" value="FAD/NAD(P)-binding domain"/>
    <property type="match status" value="2"/>
</dbReference>
<protein>
    <recommendedName>
        <fullName evidence="7">FAD/NAD(P)-binding domain-containing protein</fullName>
    </recommendedName>
</protein>
<proteinExistence type="predicted"/>
<evidence type="ECO:0000313" key="8">
    <source>
        <dbReference type="EMBL" id="GEO96417.1"/>
    </source>
</evidence>
<keyword evidence="9" id="KW-1185">Reference proteome</keyword>
<evidence type="ECO:0000256" key="3">
    <source>
        <dbReference type="ARBA" id="ARBA00022827"/>
    </source>
</evidence>
<evidence type="ECO:0000256" key="1">
    <source>
        <dbReference type="ARBA" id="ARBA00001974"/>
    </source>
</evidence>
<evidence type="ECO:0000259" key="7">
    <source>
        <dbReference type="Pfam" id="PF07992"/>
    </source>
</evidence>
<accession>A0A512IFI1</accession>
<gene>
    <name evidence="8" type="ORF">KTU01_25400</name>
</gene>
<evidence type="ECO:0000256" key="6">
    <source>
        <dbReference type="SAM" id="MobiDB-lite"/>
    </source>
</evidence>
<evidence type="ECO:0000256" key="2">
    <source>
        <dbReference type="ARBA" id="ARBA00022630"/>
    </source>
</evidence>
<dbReference type="InterPro" id="IPR023753">
    <property type="entry name" value="FAD/NAD-binding_dom"/>
</dbReference>
<evidence type="ECO:0000313" key="9">
    <source>
        <dbReference type="Proteomes" id="UP000321103"/>
    </source>
</evidence>
<keyword evidence="5" id="KW-0676">Redox-active center</keyword>
<feature type="domain" description="FAD/NAD(P)-binding" evidence="7">
    <location>
        <begin position="4"/>
        <end position="180"/>
    </location>
</feature>
<dbReference type="EMBL" id="BJZS01000087">
    <property type="protein sequence ID" value="GEO96417.1"/>
    <property type="molecule type" value="Genomic_DNA"/>
</dbReference>
<feature type="region of interest" description="Disordered" evidence="6">
    <location>
        <begin position="208"/>
        <end position="232"/>
    </location>
</feature>
<keyword evidence="3" id="KW-0274">FAD</keyword>
<dbReference type="AlphaFoldDB" id="A0A512IFI1"/>
<reference evidence="8 9" key="1">
    <citation type="submission" date="2019-07" db="EMBL/GenBank/DDBJ databases">
        <title>Whole genome shotgun sequence of Kocuria turfanensis NBRC 107627.</title>
        <authorList>
            <person name="Hosoyama A."/>
            <person name="Uohara A."/>
            <person name="Ohji S."/>
            <person name="Ichikawa N."/>
        </authorList>
    </citation>
    <scope>NUCLEOTIDE SEQUENCE [LARGE SCALE GENOMIC DNA]</scope>
    <source>
        <strain evidence="8 9">NBRC 107627</strain>
    </source>
</reference>
<keyword evidence="4" id="KW-0560">Oxidoreductase</keyword>
<dbReference type="InterPro" id="IPR036188">
    <property type="entry name" value="FAD/NAD-bd_sf"/>
</dbReference>
<dbReference type="GO" id="GO:0016491">
    <property type="term" value="F:oxidoreductase activity"/>
    <property type="evidence" value="ECO:0007669"/>
    <property type="project" value="UniProtKB-KW"/>
</dbReference>
<comment type="caution">
    <text evidence="8">The sequence shown here is derived from an EMBL/GenBank/DDBJ whole genome shotgun (WGS) entry which is preliminary data.</text>
</comment>
<dbReference type="SUPFAM" id="SSF51905">
    <property type="entry name" value="FAD/NAD(P)-binding domain"/>
    <property type="match status" value="1"/>
</dbReference>
<dbReference type="PANTHER" id="PTHR43429">
    <property type="entry name" value="PYRIDINE NUCLEOTIDE-DISULFIDE OXIDOREDUCTASE DOMAIN-CONTAINING"/>
    <property type="match status" value="1"/>
</dbReference>
<evidence type="ECO:0000256" key="5">
    <source>
        <dbReference type="ARBA" id="ARBA00023284"/>
    </source>
</evidence>